<accession>A0A8S1Y552</accession>
<gene>
    <name evidence="1" type="ORF">PPENT_87.1.T1550008</name>
</gene>
<dbReference type="EMBL" id="CAJJDO010000155">
    <property type="protein sequence ID" value="CAD8209496.1"/>
    <property type="molecule type" value="Genomic_DNA"/>
</dbReference>
<comment type="caution">
    <text evidence="1">The sequence shown here is derived from an EMBL/GenBank/DDBJ whole genome shotgun (WGS) entry which is preliminary data.</text>
</comment>
<organism evidence="1 2">
    <name type="scientific">Paramecium pentaurelia</name>
    <dbReference type="NCBI Taxonomy" id="43138"/>
    <lineage>
        <taxon>Eukaryota</taxon>
        <taxon>Sar</taxon>
        <taxon>Alveolata</taxon>
        <taxon>Ciliophora</taxon>
        <taxon>Intramacronucleata</taxon>
        <taxon>Oligohymenophorea</taxon>
        <taxon>Peniculida</taxon>
        <taxon>Parameciidae</taxon>
        <taxon>Paramecium</taxon>
    </lineage>
</organism>
<name>A0A8S1Y552_9CILI</name>
<protein>
    <submittedName>
        <fullName evidence="1">Uncharacterized protein</fullName>
    </submittedName>
</protein>
<sequence length="39" mass="4627">MRVNKQRRRRVDLFAAKISLNLQTKLDTNYDAESFQQTA</sequence>
<evidence type="ECO:0000313" key="1">
    <source>
        <dbReference type="EMBL" id="CAD8209496.1"/>
    </source>
</evidence>
<reference evidence="1" key="1">
    <citation type="submission" date="2021-01" db="EMBL/GenBank/DDBJ databases">
        <authorList>
            <consortium name="Genoscope - CEA"/>
            <person name="William W."/>
        </authorList>
    </citation>
    <scope>NUCLEOTIDE SEQUENCE</scope>
</reference>
<dbReference type="AlphaFoldDB" id="A0A8S1Y552"/>
<proteinExistence type="predicted"/>
<dbReference type="Proteomes" id="UP000689195">
    <property type="component" value="Unassembled WGS sequence"/>
</dbReference>
<evidence type="ECO:0000313" key="2">
    <source>
        <dbReference type="Proteomes" id="UP000689195"/>
    </source>
</evidence>
<keyword evidence="2" id="KW-1185">Reference proteome</keyword>